<reference evidence="2 3" key="1">
    <citation type="submission" date="2014-04" db="EMBL/GenBank/DDBJ databases">
        <authorList>
            <consortium name="DOE Joint Genome Institute"/>
            <person name="Kuo A."/>
            <person name="Kohler A."/>
            <person name="Nagy L.G."/>
            <person name="Floudas D."/>
            <person name="Copeland A."/>
            <person name="Barry K.W."/>
            <person name="Cichocki N."/>
            <person name="Veneault-Fourrey C."/>
            <person name="LaButti K."/>
            <person name="Lindquist E.A."/>
            <person name="Lipzen A."/>
            <person name="Lundell T."/>
            <person name="Morin E."/>
            <person name="Murat C."/>
            <person name="Sun H."/>
            <person name="Tunlid A."/>
            <person name="Henrissat B."/>
            <person name="Grigoriev I.V."/>
            <person name="Hibbett D.S."/>
            <person name="Martin F."/>
            <person name="Nordberg H.P."/>
            <person name="Cantor M.N."/>
            <person name="Hua S.X."/>
        </authorList>
    </citation>
    <scope>NUCLEOTIDE SEQUENCE [LARGE SCALE GENOMIC DNA]</scope>
    <source>
        <strain evidence="2 3">LaAM-08-1</strain>
    </source>
</reference>
<proteinExistence type="predicted"/>
<feature type="compositionally biased region" description="Low complexity" evidence="1">
    <location>
        <begin position="41"/>
        <end position="58"/>
    </location>
</feature>
<feature type="region of interest" description="Disordered" evidence="1">
    <location>
        <begin position="41"/>
        <end position="73"/>
    </location>
</feature>
<sequence length="102" mass="11338">MLWLRVRIECIVGVGSSTYFNPVITRLQEFSVRRYRPVMSDRSYSATSESSASPTALSVTRQPPPPLSVRAPSPPLLTSSPFVSKSAFRVAPLARLDRSSRR</sequence>
<accession>A0A0C9XK15</accession>
<evidence type="ECO:0000313" key="3">
    <source>
        <dbReference type="Proteomes" id="UP000054477"/>
    </source>
</evidence>
<dbReference type="HOGENOM" id="CLU_2277928_0_0_1"/>
<name>A0A0C9XK15_9AGAR</name>
<evidence type="ECO:0000256" key="1">
    <source>
        <dbReference type="SAM" id="MobiDB-lite"/>
    </source>
</evidence>
<organism evidence="2 3">
    <name type="scientific">Laccaria amethystina LaAM-08-1</name>
    <dbReference type="NCBI Taxonomy" id="1095629"/>
    <lineage>
        <taxon>Eukaryota</taxon>
        <taxon>Fungi</taxon>
        <taxon>Dikarya</taxon>
        <taxon>Basidiomycota</taxon>
        <taxon>Agaricomycotina</taxon>
        <taxon>Agaricomycetes</taxon>
        <taxon>Agaricomycetidae</taxon>
        <taxon>Agaricales</taxon>
        <taxon>Agaricineae</taxon>
        <taxon>Hydnangiaceae</taxon>
        <taxon>Laccaria</taxon>
    </lineage>
</organism>
<dbReference type="EMBL" id="KN838560">
    <property type="protein sequence ID" value="KIK05381.1"/>
    <property type="molecule type" value="Genomic_DNA"/>
</dbReference>
<dbReference type="Proteomes" id="UP000054477">
    <property type="component" value="Unassembled WGS sequence"/>
</dbReference>
<keyword evidence="3" id="KW-1185">Reference proteome</keyword>
<feature type="compositionally biased region" description="Pro residues" evidence="1">
    <location>
        <begin position="62"/>
        <end position="73"/>
    </location>
</feature>
<dbReference type="AlphaFoldDB" id="A0A0C9XK15"/>
<reference evidence="3" key="2">
    <citation type="submission" date="2015-01" db="EMBL/GenBank/DDBJ databases">
        <title>Evolutionary Origins and Diversification of the Mycorrhizal Mutualists.</title>
        <authorList>
            <consortium name="DOE Joint Genome Institute"/>
            <consortium name="Mycorrhizal Genomics Consortium"/>
            <person name="Kohler A."/>
            <person name="Kuo A."/>
            <person name="Nagy L.G."/>
            <person name="Floudas D."/>
            <person name="Copeland A."/>
            <person name="Barry K.W."/>
            <person name="Cichocki N."/>
            <person name="Veneault-Fourrey C."/>
            <person name="LaButti K."/>
            <person name="Lindquist E.A."/>
            <person name="Lipzen A."/>
            <person name="Lundell T."/>
            <person name="Morin E."/>
            <person name="Murat C."/>
            <person name="Riley R."/>
            <person name="Ohm R."/>
            <person name="Sun H."/>
            <person name="Tunlid A."/>
            <person name="Henrissat B."/>
            <person name="Grigoriev I.V."/>
            <person name="Hibbett D.S."/>
            <person name="Martin F."/>
        </authorList>
    </citation>
    <scope>NUCLEOTIDE SEQUENCE [LARGE SCALE GENOMIC DNA]</scope>
    <source>
        <strain evidence="3">LaAM-08-1</strain>
    </source>
</reference>
<evidence type="ECO:0000313" key="2">
    <source>
        <dbReference type="EMBL" id="KIK05381.1"/>
    </source>
</evidence>
<gene>
    <name evidence="2" type="ORF">K443DRAFT_675176</name>
</gene>
<protein>
    <submittedName>
        <fullName evidence="2">Unplaced genomic scaffold K443scaffold_25, whole genome shotgun sequence</fullName>
    </submittedName>
</protein>